<evidence type="ECO:0000256" key="1">
    <source>
        <dbReference type="ARBA" id="ARBA00005179"/>
    </source>
</evidence>
<evidence type="ECO:0000256" key="4">
    <source>
        <dbReference type="ARBA" id="ARBA00038314"/>
    </source>
</evidence>
<dbReference type="EMBL" id="ML732283">
    <property type="protein sequence ID" value="KAB8071067.1"/>
    <property type="molecule type" value="Genomic_DNA"/>
</dbReference>
<dbReference type="Gene3D" id="3.40.50.150">
    <property type="entry name" value="Vaccinia Virus protein VP39"/>
    <property type="match status" value="1"/>
</dbReference>
<evidence type="ECO:0000256" key="2">
    <source>
        <dbReference type="ARBA" id="ARBA00022679"/>
    </source>
</evidence>
<dbReference type="PANTHER" id="PTHR35897:SF1">
    <property type="entry name" value="METHYLTRANSFERASE AUSD"/>
    <property type="match status" value="1"/>
</dbReference>
<organism evidence="5 6">
    <name type="scientific">Aspergillus leporis</name>
    <dbReference type="NCBI Taxonomy" id="41062"/>
    <lineage>
        <taxon>Eukaryota</taxon>
        <taxon>Fungi</taxon>
        <taxon>Dikarya</taxon>
        <taxon>Ascomycota</taxon>
        <taxon>Pezizomycotina</taxon>
        <taxon>Eurotiomycetes</taxon>
        <taxon>Eurotiomycetidae</taxon>
        <taxon>Eurotiales</taxon>
        <taxon>Aspergillaceae</taxon>
        <taxon>Aspergillus</taxon>
        <taxon>Aspergillus subgen. Circumdati</taxon>
    </lineage>
</organism>
<evidence type="ECO:0000313" key="5">
    <source>
        <dbReference type="EMBL" id="KAB8071067.1"/>
    </source>
</evidence>
<comment type="similarity">
    <text evidence="4">Belongs to the class I-like SAM-binding methyltransferase superfamily.</text>
</comment>
<dbReference type="AlphaFoldDB" id="A0A5N5WTL5"/>
<protein>
    <recommendedName>
        <fullName evidence="7">Methyltransferase domain-containing protein</fullName>
    </recommendedName>
</protein>
<dbReference type="Proteomes" id="UP000326565">
    <property type="component" value="Unassembled WGS sequence"/>
</dbReference>
<comment type="pathway">
    <text evidence="1">Secondary metabolite biosynthesis.</text>
</comment>
<proteinExistence type="inferred from homology"/>
<evidence type="ECO:0000256" key="3">
    <source>
        <dbReference type="ARBA" id="ARBA00022691"/>
    </source>
</evidence>
<dbReference type="InterPro" id="IPR029063">
    <property type="entry name" value="SAM-dependent_MTases_sf"/>
</dbReference>
<dbReference type="InterPro" id="IPR051654">
    <property type="entry name" value="Meroterpenoid_MTases"/>
</dbReference>
<dbReference type="GO" id="GO:0016740">
    <property type="term" value="F:transferase activity"/>
    <property type="evidence" value="ECO:0007669"/>
    <property type="project" value="UniProtKB-KW"/>
</dbReference>
<keyword evidence="6" id="KW-1185">Reference proteome</keyword>
<keyword evidence="2" id="KW-0808">Transferase</keyword>
<sequence length="302" mass="34499">MNMGSFITSDASNQGNPKDGIPWYLDTLEQVPPLARRVLREHGGLKPEEVKDHVLKIREKAWTSSPYPCIGLFRFLDFSLPDSPLYDEVLQRVKEGQKLLDFGCCFGHDLRALITDGAPAENLCGAELNSTFLDLGFELFRDRDRVKSTFYSANIFDENDKLREEKSGGFDIIHVGSFLHLFPLVGQKKAAMALVKLLKQQTGNLIVGRQHGSNKAKEVQNYLYKPTKENEDNGRLATFFNHDSDSFVQMWEEIGERTGLKFEVGSEWGTWGSANGMDPAYYNLWSWEDKETLRFKFWVRVV</sequence>
<reference evidence="5 6" key="1">
    <citation type="submission" date="2019-04" db="EMBL/GenBank/DDBJ databases">
        <title>Friends and foes A comparative genomics study of 23 Aspergillus species from section Flavi.</title>
        <authorList>
            <consortium name="DOE Joint Genome Institute"/>
            <person name="Kjaerbolling I."/>
            <person name="Vesth T."/>
            <person name="Frisvad J.C."/>
            <person name="Nybo J.L."/>
            <person name="Theobald S."/>
            <person name="Kildgaard S."/>
            <person name="Isbrandt T."/>
            <person name="Kuo A."/>
            <person name="Sato A."/>
            <person name="Lyhne E.K."/>
            <person name="Kogle M.E."/>
            <person name="Wiebenga A."/>
            <person name="Kun R.S."/>
            <person name="Lubbers R.J."/>
            <person name="Makela M.R."/>
            <person name="Barry K."/>
            <person name="Chovatia M."/>
            <person name="Clum A."/>
            <person name="Daum C."/>
            <person name="Haridas S."/>
            <person name="He G."/>
            <person name="LaButti K."/>
            <person name="Lipzen A."/>
            <person name="Mondo S."/>
            <person name="Riley R."/>
            <person name="Salamov A."/>
            <person name="Simmons B.A."/>
            <person name="Magnuson J.K."/>
            <person name="Henrissat B."/>
            <person name="Mortensen U.H."/>
            <person name="Larsen T.O."/>
            <person name="Devries R.P."/>
            <person name="Grigoriev I.V."/>
            <person name="Machida M."/>
            <person name="Baker S.E."/>
            <person name="Andersen M.R."/>
        </authorList>
    </citation>
    <scope>NUCLEOTIDE SEQUENCE [LARGE SCALE GENOMIC DNA]</scope>
    <source>
        <strain evidence="5 6">CBS 151.66</strain>
    </source>
</reference>
<dbReference type="OrthoDB" id="2094832at2759"/>
<dbReference type="SUPFAM" id="SSF53335">
    <property type="entry name" value="S-adenosyl-L-methionine-dependent methyltransferases"/>
    <property type="match status" value="1"/>
</dbReference>
<gene>
    <name evidence="5" type="ORF">BDV29DRAFT_159839</name>
</gene>
<accession>A0A5N5WTL5</accession>
<name>A0A5N5WTL5_9EURO</name>
<evidence type="ECO:0000313" key="6">
    <source>
        <dbReference type="Proteomes" id="UP000326565"/>
    </source>
</evidence>
<dbReference type="PANTHER" id="PTHR35897">
    <property type="entry name" value="METHYLTRANSFERASE AUSD"/>
    <property type="match status" value="1"/>
</dbReference>
<evidence type="ECO:0008006" key="7">
    <source>
        <dbReference type="Google" id="ProtNLM"/>
    </source>
</evidence>
<keyword evidence="3" id="KW-0949">S-adenosyl-L-methionine</keyword>